<feature type="transmembrane region" description="Helical" evidence="10">
    <location>
        <begin position="428"/>
        <end position="451"/>
    </location>
</feature>
<keyword evidence="6" id="KW-0769">Symport</keyword>
<dbReference type="AlphaFoldDB" id="K6VM15"/>
<evidence type="ECO:0000256" key="1">
    <source>
        <dbReference type="ARBA" id="ARBA00004651"/>
    </source>
</evidence>
<dbReference type="PROSITE" id="PS50283">
    <property type="entry name" value="NA_SOLUT_SYMP_3"/>
    <property type="match status" value="1"/>
</dbReference>
<feature type="transmembrane region" description="Helical" evidence="10">
    <location>
        <begin position="393"/>
        <end position="416"/>
    </location>
</feature>
<feature type="transmembrane region" description="Helical" evidence="10">
    <location>
        <begin position="117"/>
        <end position="134"/>
    </location>
</feature>
<dbReference type="InterPro" id="IPR050277">
    <property type="entry name" value="Sodium:Solute_Symporter"/>
</dbReference>
<dbReference type="CDD" id="cd11480">
    <property type="entry name" value="SLC5sbd_u4"/>
    <property type="match status" value="1"/>
</dbReference>
<proteinExistence type="inferred from homology"/>
<gene>
    <name evidence="11" type="ORF">KILIM_062_00050</name>
</gene>
<comment type="caution">
    <text evidence="11">The sequence shown here is derived from an EMBL/GenBank/DDBJ whole genome shotgun (WGS) entry which is preliminary data.</text>
</comment>
<evidence type="ECO:0000256" key="3">
    <source>
        <dbReference type="ARBA" id="ARBA00022448"/>
    </source>
</evidence>
<dbReference type="Pfam" id="PF00474">
    <property type="entry name" value="SSF"/>
    <property type="match status" value="1"/>
</dbReference>
<dbReference type="eggNOG" id="COG4147">
    <property type="taxonomic scope" value="Bacteria"/>
</dbReference>
<dbReference type="GO" id="GO:0006847">
    <property type="term" value="P:plasma membrane acetate transport"/>
    <property type="evidence" value="ECO:0007669"/>
    <property type="project" value="TreeGrafter"/>
</dbReference>
<dbReference type="PANTHER" id="PTHR48086">
    <property type="entry name" value="SODIUM/PROLINE SYMPORTER-RELATED"/>
    <property type="match status" value="1"/>
</dbReference>
<dbReference type="OrthoDB" id="9764416at2"/>
<evidence type="ECO:0000256" key="2">
    <source>
        <dbReference type="ARBA" id="ARBA00006434"/>
    </source>
</evidence>
<evidence type="ECO:0000313" key="11">
    <source>
        <dbReference type="EMBL" id="GAB97258.1"/>
    </source>
</evidence>
<evidence type="ECO:0000256" key="5">
    <source>
        <dbReference type="ARBA" id="ARBA00022692"/>
    </source>
</evidence>
<keyword evidence="4" id="KW-1003">Cell membrane</keyword>
<keyword evidence="5 10" id="KW-0812">Transmembrane</keyword>
<evidence type="ECO:0000256" key="9">
    <source>
        <dbReference type="RuleBase" id="RU362091"/>
    </source>
</evidence>
<feature type="transmembrane region" description="Helical" evidence="10">
    <location>
        <begin position="76"/>
        <end position="97"/>
    </location>
</feature>
<dbReference type="GO" id="GO:0015293">
    <property type="term" value="F:symporter activity"/>
    <property type="evidence" value="ECO:0007669"/>
    <property type="project" value="UniProtKB-KW"/>
</dbReference>
<feature type="transmembrane region" description="Helical" evidence="10">
    <location>
        <begin position="154"/>
        <end position="172"/>
    </location>
</feature>
<dbReference type="STRING" id="1184609.KILIM_062_00050"/>
<dbReference type="InterPro" id="IPR038377">
    <property type="entry name" value="Na/Glc_symporter_sf"/>
</dbReference>
<dbReference type="InterPro" id="IPR001734">
    <property type="entry name" value="Na/solute_symporter"/>
</dbReference>
<feature type="transmembrane region" description="Helical" evidence="10">
    <location>
        <begin position="264"/>
        <end position="284"/>
    </location>
</feature>
<keyword evidence="7 10" id="KW-1133">Transmembrane helix</keyword>
<feature type="transmembrane region" description="Helical" evidence="10">
    <location>
        <begin position="47"/>
        <end position="70"/>
    </location>
</feature>
<feature type="transmembrane region" description="Helical" evidence="10">
    <location>
        <begin position="322"/>
        <end position="349"/>
    </location>
</feature>
<feature type="transmembrane region" description="Helical" evidence="10">
    <location>
        <begin position="370"/>
        <end position="387"/>
    </location>
</feature>
<evidence type="ECO:0000256" key="8">
    <source>
        <dbReference type="ARBA" id="ARBA00023136"/>
    </source>
</evidence>
<keyword evidence="8 10" id="KW-0472">Membrane</keyword>
<reference evidence="11 12" key="1">
    <citation type="submission" date="2012-08" db="EMBL/GenBank/DDBJ databases">
        <title>Whole genome shotgun sequence of Kineosphaera limosa NBRC 100340.</title>
        <authorList>
            <person name="Yoshida I."/>
            <person name="Isaki S."/>
            <person name="Hosoyama A."/>
            <person name="Tsuchikane K."/>
            <person name="Katsumata H."/>
            <person name="Ando Y."/>
            <person name="Ohji S."/>
            <person name="Hamada M."/>
            <person name="Tamura T."/>
            <person name="Yamazoe A."/>
            <person name="Yamazaki S."/>
            <person name="Fujita N."/>
        </authorList>
    </citation>
    <scope>NUCLEOTIDE SEQUENCE [LARGE SCALE GENOMIC DNA]</scope>
    <source>
        <strain evidence="11 12">NBRC 100340</strain>
    </source>
</reference>
<keyword evidence="3" id="KW-0813">Transport</keyword>
<feature type="transmembrane region" description="Helical" evidence="10">
    <location>
        <begin position="184"/>
        <end position="204"/>
    </location>
</feature>
<evidence type="ECO:0000256" key="6">
    <source>
        <dbReference type="ARBA" id="ARBA00022847"/>
    </source>
</evidence>
<evidence type="ECO:0000256" key="7">
    <source>
        <dbReference type="ARBA" id="ARBA00022989"/>
    </source>
</evidence>
<protein>
    <submittedName>
        <fullName evidence="11">Sodium/solute symporter family protein</fullName>
    </submittedName>
</protein>
<sequence length="510" mass="52708">MTAQPWLALPIALVCALTVLGGMYGLRLSRTTSDFYVAGRAVGPWTNASAIGGEYLSAASFLGVAGIVYLGGVDTLWFPVGYTLGYLVLLVLVAAPLRRSGAYTASDFAQARLERRGVRRLSTLLAILIGWLYLLPQLHGAGLALQSLTGAPAWVGGMLVCVVVTFNVVAGGMRSVTLVQAVQYWFKLAAIAVPALILLGLWWAQGAPAPQLDLALALDPAPTATRAYVTVSTLVALCLGTMGLPHVLVRFYTNPNGRAARRTTVAVIALLGAFYLFPPLYAILGRVYRPPTGTAPAFDGRADAIVLQLPQVMSDGPLGRTLLAVLAAGAFAAFLSTASGLAVAVTGALDQDVVRPGLARITGGDAEGVHSFRLAALLTMLVPAMIFPSVGDIGLATTVTLAFAVAASTFAPLLVLGVWWPRLSSTGALAGLAVGGVTSLGAATATVFGVLPPGAWHTVVANPAAWSVPLATLTMILVSLATPGRVPANTRATMMRLHLPEGAFPGRSGL</sequence>
<dbReference type="PANTHER" id="PTHR48086:SF6">
    <property type="entry name" value="CATION_ACETATE SYMPORTER ACTP"/>
    <property type="match status" value="1"/>
</dbReference>
<evidence type="ECO:0000256" key="10">
    <source>
        <dbReference type="SAM" id="Phobius"/>
    </source>
</evidence>
<dbReference type="GO" id="GO:0005886">
    <property type="term" value="C:plasma membrane"/>
    <property type="evidence" value="ECO:0007669"/>
    <property type="project" value="UniProtKB-SubCell"/>
</dbReference>
<evidence type="ECO:0000256" key="4">
    <source>
        <dbReference type="ARBA" id="ARBA00022475"/>
    </source>
</evidence>
<dbReference type="Proteomes" id="UP000008366">
    <property type="component" value="Unassembled WGS sequence"/>
</dbReference>
<dbReference type="RefSeq" id="WP_006593790.1">
    <property type="nucleotide sequence ID" value="NZ_BAHD01000062.1"/>
</dbReference>
<organism evidence="11 12">
    <name type="scientific">Kineosphaera limosa NBRC 100340</name>
    <dbReference type="NCBI Taxonomy" id="1184609"/>
    <lineage>
        <taxon>Bacteria</taxon>
        <taxon>Bacillati</taxon>
        <taxon>Actinomycetota</taxon>
        <taxon>Actinomycetes</taxon>
        <taxon>Micrococcales</taxon>
        <taxon>Dermatophilaceae</taxon>
        <taxon>Kineosphaera</taxon>
    </lineage>
</organism>
<accession>K6VM15</accession>
<name>K6VM15_9MICO</name>
<evidence type="ECO:0000313" key="12">
    <source>
        <dbReference type="Proteomes" id="UP000008366"/>
    </source>
</evidence>
<feature type="transmembrane region" description="Helical" evidence="10">
    <location>
        <begin position="227"/>
        <end position="252"/>
    </location>
</feature>
<feature type="transmembrane region" description="Helical" evidence="10">
    <location>
        <begin position="6"/>
        <end position="26"/>
    </location>
</feature>
<dbReference type="EMBL" id="BAHD01000062">
    <property type="protein sequence ID" value="GAB97258.1"/>
    <property type="molecule type" value="Genomic_DNA"/>
</dbReference>
<comment type="subcellular location">
    <subcellularLocation>
        <location evidence="1">Cell membrane</location>
        <topology evidence="1">Multi-pass membrane protein</topology>
    </subcellularLocation>
</comment>
<keyword evidence="12" id="KW-1185">Reference proteome</keyword>
<feature type="transmembrane region" description="Helical" evidence="10">
    <location>
        <begin position="463"/>
        <end position="486"/>
    </location>
</feature>
<dbReference type="Gene3D" id="1.20.1730.10">
    <property type="entry name" value="Sodium/glucose cotransporter"/>
    <property type="match status" value="1"/>
</dbReference>
<dbReference type="GO" id="GO:0015123">
    <property type="term" value="F:acetate transmembrane transporter activity"/>
    <property type="evidence" value="ECO:0007669"/>
    <property type="project" value="TreeGrafter"/>
</dbReference>
<comment type="similarity">
    <text evidence="2 9">Belongs to the sodium:solute symporter (SSF) (TC 2.A.21) family.</text>
</comment>